<evidence type="ECO:0000259" key="7">
    <source>
        <dbReference type="Pfam" id="PF00281"/>
    </source>
</evidence>
<dbReference type="EMBL" id="MFQE01000032">
    <property type="protein sequence ID" value="OGH71133.1"/>
    <property type="molecule type" value="Genomic_DNA"/>
</dbReference>
<feature type="domain" description="Large ribosomal subunit protein uL5 C-terminal" evidence="8">
    <location>
        <begin position="85"/>
        <end position="178"/>
    </location>
</feature>
<proteinExistence type="inferred from homology"/>
<evidence type="ECO:0000259" key="8">
    <source>
        <dbReference type="Pfam" id="PF00673"/>
    </source>
</evidence>
<evidence type="ECO:0000256" key="4">
    <source>
        <dbReference type="ARBA" id="ARBA00035245"/>
    </source>
</evidence>
<evidence type="ECO:0000313" key="9">
    <source>
        <dbReference type="EMBL" id="OGH71133.1"/>
    </source>
</evidence>
<dbReference type="InterPro" id="IPR020930">
    <property type="entry name" value="Ribosomal_uL5_bac-type"/>
</dbReference>
<dbReference type="InterPro" id="IPR031309">
    <property type="entry name" value="Ribosomal_uL5_C"/>
</dbReference>
<dbReference type="AlphaFoldDB" id="A0A1F6MI46"/>
<reference evidence="9 10" key="1">
    <citation type="journal article" date="2016" name="Nat. Commun.">
        <title>Thousands of microbial genomes shed light on interconnected biogeochemical processes in an aquifer system.</title>
        <authorList>
            <person name="Anantharaman K."/>
            <person name="Brown C.T."/>
            <person name="Hug L.A."/>
            <person name="Sharon I."/>
            <person name="Castelle C.J."/>
            <person name="Probst A.J."/>
            <person name="Thomas B.C."/>
            <person name="Singh A."/>
            <person name="Wilkins M.J."/>
            <person name="Karaoz U."/>
            <person name="Brodie E.L."/>
            <person name="Williams K.H."/>
            <person name="Hubbard S.S."/>
            <person name="Banfield J.F."/>
        </authorList>
    </citation>
    <scope>NUCLEOTIDE SEQUENCE [LARGE SCALE GENOMIC DNA]</scope>
</reference>
<comment type="function">
    <text evidence="5">This is 1 of the proteins that bind and probably mediate the attachment of the 5S RNA into the large ribosomal subunit, where it forms part of the central protuberance. In the 70S ribosome it contacts protein S13 of the 30S subunit (bridge B1b), connecting the 2 subunits; this bridge is implicated in subunit movement. Contacts the P site tRNA; the 5S rRNA and some of its associated proteins might help stabilize positioning of ribosome-bound tRNAs.</text>
</comment>
<dbReference type="InterPro" id="IPR002132">
    <property type="entry name" value="Ribosomal_uL5"/>
</dbReference>
<dbReference type="Proteomes" id="UP000177457">
    <property type="component" value="Unassembled WGS sequence"/>
</dbReference>
<dbReference type="NCBIfam" id="NF000585">
    <property type="entry name" value="PRK00010.1"/>
    <property type="match status" value="1"/>
</dbReference>
<protein>
    <recommendedName>
        <fullName evidence="4 5">Large ribosomal subunit protein uL5</fullName>
    </recommendedName>
</protein>
<keyword evidence="3 5" id="KW-0687">Ribonucleoprotein</keyword>
<sequence length="181" mass="20183">MESRLHTKYKKEVVPALMAQFGYRNVMQAPRIEKVTVNVGYGRHAKEQAYIDNVGHTLSAITGQKPVHNTAKKAISNFKTRVGMPIGASVSIRGKRMYDFLDRLVSVVFPRVRDFRGISPNSFDQRGNYSFGLKENIAFPEISGESVDKIHGLEVVITTTAKNKAEGLALLKGLGFPFKDR</sequence>
<comment type="caution">
    <text evidence="9">The sequence shown here is derived from an EMBL/GenBank/DDBJ whole genome shotgun (WGS) entry which is preliminary data.</text>
</comment>
<dbReference type="HAMAP" id="MF_01333_B">
    <property type="entry name" value="Ribosomal_uL5_B"/>
    <property type="match status" value="1"/>
</dbReference>
<dbReference type="GO" id="GO:0006412">
    <property type="term" value="P:translation"/>
    <property type="evidence" value="ECO:0007669"/>
    <property type="project" value="UniProtKB-UniRule"/>
</dbReference>
<comment type="similarity">
    <text evidence="1 5 6">Belongs to the universal ribosomal protein uL5 family.</text>
</comment>
<name>A0A1F6MI46_9BACT</name>
<dbReference type="InterPro" id="IPR022803">
    <property type="entry name" value="Ribosomal_uL5_dom_sf"/>
</dbReference>
<evidence type="ECO:0000313" key="10">
    <source>
        <dbReference type="Proteomes" id="UP000177457"/>
    </source>
</evidence>
<keyword evidence="2 5" id="KW-0689">Ribosomal protein</keyword>
<evidence type="ECO:0000256" key="5">
    <source>
        <dbReference type="HAMAP-Rule" id="MF_01333"/>
    </source>
</evidence>
<evidence type="ECO:0000256" key="6">
    <source>
        <dbReference type="RuleBase" id="RU003930"/>
    </source>
</evidence>
<organism evidence="9 10">
    <name type="scientific">Candidatus Magasanikbacteria bacterium RIFCSPHIGHO2_02_FULL_51_14</name>
    <dbReference type="NCBI Taxonomy" id="1798683"/>
    <lineage>
        <taxon>Bacteria</taxon>
        <taxon>Candidatus Magasanikiibacteriota</taxon>
    </lineage>
</organism>
<dbReference type="Pfam" id="PF00673">
    <property type="entry name" value="Ribosomal_L5_C"/>
    <property type="match status" value="1"/>
</dbReference>
<dbReference type="Pfam" id="PF00281">
    <property type="entry name" value="Ribosomal_L5"/>
    <property type="match status" value="1"/>
</dbReference>
<keyword evidence="5" id="KW-0820">tRNA-binding</keyword>
<dbReference type="Gene3D" id="3.30.1440.10">
    <property type="match status" value="1"/>
</dbReference>
<gene>
    <name evidence="5" type="primary">rplE</name>
    <name evidence="9" type="ORF">A3C90_01430</name>
</gene>
<dbReference type="PANTHER" id="PTHR11994">
    <property type="entry name" value="60S RIBOSOMAL PROTEIN L11-RELATED"/>
    <property type="match status" value="1"/>
</dbReference>
<keyword evidence="5" id="KW-0699">rRNA-binding</keyword>
<dbReference type="GO" id="GO:0019843">
    <property type="term" value="F:rRNA binding"/>
    <property type="evidence" value="ECO:0007669"/>
    <property type="project" value="UniProtKB-UniRule"/>
</dbReference>
<dbReference type="InterPro" id="IPR031310">
    <property type="entry name" value="Ribosomal_uL5_N"/>
</dbReference>
<evidence type="ECO:0000256" key="2">
    <source>
        <dbReference type="ARBA" id="ARBA00022980"/>
    </source>
</evidence>
<dbReference type="GO" id="GO:0000049">
    <property type="term" value="F:tRNA binding"/>
    <property type="evidence" value="ECO:0007669"/>
    <property type="project" value="UniProtKB-UniRule"/>
</dbReference>
<feature type="domain" description="Large ribosomal subunit protein uL5 N-terminal" evidence="7">
    <location>
        <begin position="25"/>
        <end position="81"/>
    </location>
</feature>
<dbReference type="PIRSF" id="PIRSF002161">
    <property type="entry name" value="Ribosomal_L5"/>
    <property type="match status" value="1"/>
</dbReference>
<dbReference type="SUPFAM" id="SSF55282">
    <property type="entry name" value="RL5-like"/>
    <property type="match status" value="1"/>
</dbReference>
<accession>A0A1F6MI46</accession>
<evidence type="ECO:0000256" key="1">
    <source>
        <dbReference type="ARBA" id="ARBA00008553"/>
    </source>
</evidence>
<evidence type="ECO:0000256" key="3">
    <source>
        <dbReference type="ARBA" id="ARBA00023274"/>
    </source>
</evidence>
<dbReference type="GO" id="GO:0005840">
    <property type="term" value="C:ribosome"/>
    <property type="evidence" value="ECO:0007669"/>
    <property type="project" value="UniProtKB-KW"/>
</dbReference>
<dbReference type="GO" id="GO:0003735">
    <property type="term" value="F:structural constituent of ribosome"/>
    <property type="evidence" value="ECO:0007669"/>
    <property type="project" value="InterPro"/>
</dbReference>
<comment type="subunit">
    <text evidence="5">Part of the 50S ribosomal subunit; part of the 5S rRNA/L5/L18/L25 subcomplex. Contacts the 5S rRNA and the P site tRNA. Forms a bridge to the 30S subunit in the 70S ribosome.</text>
</comment>
<dbReference type="STRING" id="1798683.A3C90_01430"/>
<dbReference type="FunFam" id="3.30.1440.10:FF:000001">
    <property type="entry name" value="50S ribosomal protein L5"/>
    <property type="match status" value="1"/>
</dbReference>
<keyword evidence="5" id="KW-0694">RNA-binding</keyword>
<dbReference type="GO" id="GO:1990904">
    <property type="term" value="C:ribonucleoprotein complex"/>
    <property type="evidence" value="ECO:0007669"/>
    <property type="project" value="UniProtKB-KW"/>
</dbReference>